<evidence type="ECO:0000256" key="1">
    <source>
        <dbReference type="SAM" id="SignalP"/>
    </source>
</evidence>
<keyword evidence="1" id="KW-0732">Signal</keyword>
<evidence type="ECO:0000313" key="3">
    <source>
        <dbReference type="EMBL" id="KOM56560.1"/>
    </source>
</evidence>
<dbReference type="Gene3D" id="2.60.40.420">
    <property type="entry name" value="Cupredoxins - blue copper proteins"/>
    <property type="match status" value="1"/>
</dbReference>
<reference evidence="4" key="1">
    <citation type="journal article" date="2015" name="Proc. Natl. Acad. Sci. U.S.A.">
        <title>Genome sequencing of adzuki bean (Vigna angularis) provides insight into high starch and low fat accumulation and domestication.</title>
        <authorList>
            <person name="Yang K."/>
            <person name="Tian Z."/>
            <person name="Chen C."/>
            <person name="Luo L."/>
            <person name="Zhao B."/>
            <person name="Wang Z."/>
            <person name="Yu L."/>
            <person name="Li Y."/>
            <person name="Sun Y."/>
            <person name="Li W."/>
            <person name="Chen Y."/>
            <person name="Li Y."/>
            <person name="Zhang Y."/>
            <person name="Ai D."/>
            <person name="Zhao J."/>
            <person name="Shang C."/>
            <person name="Ma Y."/>
            <person name="Wu B."/>
            <person name="Wang M."/>
            <person name="Gao L."/>
            <person name="Sun D."/>
            <person name="Zhang P."/>
            <person name="Guo F."/>
            <person name="Wang W."/>
            <person name="Li Y."/>
            <person name="Wang J."/>
            <person name="Varshney R.K."/>
            <person name="Wang J."/>
            <person name="Ling H.Q."/>
            <person name="Wan P."/>
        </authorList>
    </citation>
    <scope>NUCLEOTIDE SEQUENCE</scope>
    <source>
        <strain evidence="4">cv. Jingnong 6</strain>
    </source>
</reference>
<proteinExistence type="predicted"/>
<protein>
    <recommendedName>
        <fullName evidence="2">Phytocyanin domain-containing protein</fullName>
    </recommendedName>
</protein>
<dbReference type="InterPro" id="IPR008972">
    <property type="entry name" value="Cupredoxin"/>
</dbReference>
<organism evidence="3 4">
    <name type="scientific">Phaseolus angularis</name>
    <name type="common">Azuki bean</name>
    <name type="synonym">Vigna angularis</name>
    <dbReference type="NCBI Taxonomy" id="3914"/>
    <lineage>
        <taxon>Eukaryota</taxon>
        <taxon>Viridiplantae</taxon>
        <taxon>Streptophyta</taxon>
        <taxon>Embryophyta</taxon>
        <taxon>Tracheophyta</taxon>
        <taxon>Spermatophyta</taxon>
        <taxon>Magnoliopsida</taxon>
        <taxon>eudicotyledons</taxon>
        <taxon>Gunneridae</taxon>
        <taxon>Pentapetalae</taxon>
        <taxon>rosids</taxon>
        <taxon>fabids</taxon>
        <taxon>Fabales</taxon>
        <taxon>Fabaceae</taxon>
        <taxon>Papilionoideae</taxon>
        <taxon>50 kb inversion clade</taxon>
        <taxon>NPAAA clade</taxon>
        <taxon>indigoferoid/millettioid clade</taxon>
        <taxon>Phaseoleae</taxon>
        <taxon>Vigna</taxon>
    </lineage>
</organism>
<dbReference type="GO" id="GO:0009055">
    <property type="term" value="F:electron transfer activity"/>
    <property type="evidence" value="ECO:0007669"/>
    <property type="project" value="InterPro"/>
</dbReference>
<accession>A0A0L9VNC7</accession>
<dbReference type="Gramene" id="KOM56560">
    <property type="protein sequence ID" value="KOM56560"/>
    <property type="gene ID" value="LR48_Vigan10g245200"/>
</dbReference>
<sequence length="67" mass="7764">MEDRMKKTVLSPPIVLLFLAFSLLLLLPEASATKFNVGDSKFWNPNINYTEWAKGKHFYLGDWLFSL</sequence>
<dbReference type="SUPFAM" id="SSF49503">
    <property type="entry name" value="Cupredoxins"/>
    <property type="match status" value="1"/>
</dbReference>
<dbReference type="InterPro" id="IPR003245">
    <property type="entry name" value="Phytocyanin_dom"/>
</dbReference>
<evidence type="ECO:0000259" key="2">
    <source>
        <dbReference type="PROSITE" id="PS51485"/>
    </source>
</evidence>
<dbReference type="AlphaFoldDB" id="A0A0L9VNC7"/>
<dbReference type="Proteomes" id="UP000053144">
    <property type="component" value="Chromosome 10"/>
</dbReference>
<dbReference type="PROSITE" id="PS51485">
    <property type="entry name" value="PHYTOCYANIN"/>
    <property type="match status" value="1"/>
</dbReference>
<name>A0A0L9VNC7_PHAAN</name>
<feature type="chain" id="PRO_5005596813" description="Phytocyanin domain-containing protein" evidence="1">
    <location>
        <begin position="33"/>
        <end position="67"/>
    </location>
</feature>
<dbReference type="Pfam" id="PF02298">
    <property type="entry name" value="Cu_bind_like"/>
    <property type="match status" value="1"/>
</dbReference>
<feature type="signal peptide" evidence="1">
    <location>
        <begin position="1"/>
        <end position="32"/>
    </location>
</feature>
<feature type="domain" description="Phytocyanin" evidence="2">
    <location>
        <begin position="33"/>
        <end position="67"/>
    </location>
</feature>
<gene>
    <name evidence="3" type="ORF">LR48_Vigan10g245200</name>
</gene>
<dbReference type="EMBL" id="CM003380">
    <property type="protein sequence ID" value="KOM56560.1"/>
    <property type="molecule type" value="Genomic_DNA"/>
</dbReference>
<evidence type="ECO:0000313" key="4">
    <source>
        <dbReference type="Proteomes" id="UP000053144"/>
    </source>
</evidence>